<comment type="function">
    <text evidence="5 6">Responsible for the release of ribosomes from messenger RNA at the termination of protein biosynthesis. May increase the efficiency of translation by recycling ribosomes from one round of translation to another.</text>
</comment>
<organism evidence="8 9">
    <name type="scientific">Candidatus Palibaumannia cicadellinicola</name>
    <dbReference type="NCBI Taxonomy" id="186490"/>
    <lineage>
        <taxon>Bacteria</taxon>
        <taxon>Pseudomonadati</taxon>
        <taxon>Pseudomonadota</taxon>
        <taxon>Gammaproteobacteria</taxon>
        <taxon>Candidatus Palibaumannia</taxon>
    </lineage>
</organism>
<gene>
    <name evidence="6" type="primary">frr</name>
    <name evidence="8" type="ORF">IM45_1171</name>
</gene>
<dbReference type="FunFam" id="3.30.1360.40:FF:000001">
    <property type="entry name" value="Ribosome-recycling factor"/>
    <property type="match status" value="1"/>
</dbReference>
<dbReference type="InterPro" id="IPR036191">
    <property type="entry name" value="RRF_sf"/>
</dbReference>
<comment type="similarity">
    <text evidence="2 6">Belongs to the RRF family.</text>
</comment>
<evidence type="ECO:0000256" key="5">
    <source>
        <dbReference type="ARBA" id="ARBA00025050"/>
    </source>
</evidence>
<dbReference type="RefSeq" id="WP_038499086.1">
    <property type="nucleotide sequence ID" value="NZ_CP008985.1"/>
</dbReference>
<proteinExistence type="inferred from homology"/>
<name>A0A088N299_9GAMM</name>
<evidence type="ECO:0000256" key="2">
    <source>
        <dbReference type="ARBA" id="ARBA00005912"/>
    </source>
</evidence>
<reference evidence="8 9" key="1">
    <citation type="journal article" date="2014" name="MBio">
        <title>Differential genome evolution between companion symbionts in an insect-bacterial symbiosis.</title>
        <authorList>
            <person name="Bennett G.M."/>
            <person name="McCutcheon J.P."/>
            <person name="MacDonald B.R."/>
            <person name="Romanovicz D."/>
            <person name="Moran N.A."/>
        </authorList>
    </citation>
    <scope>NUCLEOTIDE SEQUENCE [LARGE SCALE GENOMIC DNA]</scope>
    <source>
        <strain evidence="8 9">BGSS</strain>
    </source>
</reference>
<dbReference type="SUPFAM" id="SSF55194">
    <property type="entry name" value="Ribosome recycling factor, RRF"/>
    <property type="match status" value="1"/>
</dbReference>
<comment type="subcellular location">
    <subcellularLocation>
        <location evidence="1 6">Cytoplasm</location>
    </subcellularLocation>
</comment>
<evidence type="ECO:0000256" key="6">
    <source>
        <dbReference type="HAMAP-Rule" id="MF_00040"/>
    </source>
</evidence>
<evidence type="ECO:0000256" key="3">
    <source>
        <dbReference type="ARBA" id="ARBA00022490"/>
    </source>
</evidence>
<dbReference type="GO" id="GO:0002184">
    <property type="term" value="P:cytoplasmic translational termination"/>
    <property type="evidence" value="ECO:0007669"/>
    <property type="project" value="TreeGrafter"/>
</dbReference>
<dbReference type="Proteomes" id="UP000067325">
    <property type="component" value="Chromosome"/>
</dbReference>
<evidence type="ECO:0000256" key="4">
    <source>
        <dbReference type="ARBA" id="ARBA00022917"/>
    </source>
</evidence>
<evidence type="ECO:0000256" key="1">
    <source>
        <dbReference type="ARBA" id="ARBA00004496"/>
    </source>
</evidence>
<dbReference type="GO" id="GO:0005829">
    <property type="term" value="C:cytosol"/>
    <property type="evidence" value="ECO:0007669"/>
    <property type="project" value="GOC"/>
</dbReference>
<accession>A0A088N299</accession>
<sequence>MINQIQQNAEVRMAKCVEAFKNHISKFRTGRASPSLLDSIQVEYYGSIQPLRQLANIVAEDSRTLAITLFDLSMITSVEKAIIASDLNLNPYLAGTVIRVPLPILTEERRRDIIKIVRCEAEQGKVSVRNVRRDANEKVKMLLKSKAIGLDEDRRYQEEIQKLTEVWIRKLDRVLAEKEKELIDF</sequence>
<dbReference type="FunFam" id="1.10.132.20:FF:000001">
    <property type="entry name" value="Ribosome-recycling factor"/>
    <property type="match status" value="1"/>
</dbReference>
<dbReference type="Pfam" id="PF01765">
    <property type="entry name" value="RRF"/>
    <property type="match status" value="1"/>
</dbReference>
<dbReference type="InterPro" id="IPR002661">
    <property type="entry name" value="Ribosome_recyc_fac"/>
</dbReference>
<keyword evidence="4 6" id="KW-0648">Protein biosynthesis</keyword>
<dbReference type="AlphaFoldDB" id="A0A088N299"/>
<dbReference type="Gene3D" id="1.10.132.20">
    <property type="entry name" value="Ribosome-recycling factor"/>
    <property type="match status" value="1"/>
</dbReference>
<dbReference type="NCBIfam" id="TIGR00496">
    <property type="entry name" value="frr"/>
    <property type="match status" value="1"/>
</dbReference>
<feature type="domain" description="Ribosome recycling factor" evidence="7">
    <location>
        <begin position="20"/>
        <end position="182"/>
    </location>
</feature>
<protein>
    <recommendedName>
        <fullName evidence="6">Ribosome-recycling factor</fullName>
        <shortName evidence="6">RRF</shortName>
    </recommendedName>
    <alternativeName>
        <fullName evidence="6">Ribosome-releasing factor</fullName>
    </alternativeName>
</protein>
<evidence type="ECO:0000313" key="9">
    <source>
        <dbReference type="Proteomes" id="UP000067325"/>
    </source>
</evidence>
<dbReference type="PANTHER" id="PTHR20982">
    <property type="entry name" value="RIBOSOME RECYCLING FACTOR"/>
    <property type="match status" value="1"/>
</dbReference>
<dbReference type="PANTHER" id="PTHR20982:SF3">
    <property type="entry name" value="MITOCHONDRIAL RIBOSOME RECYCLING FACTOR PSEUDO 1"/>
    <property type="match status" value="1"/>
</dbReference>
<dbReference type="HAMAP" id="MF_00040">
    <property type="entry name" value="RRF"/>
    <property type="match status" value="1"/>
</dbReference>
<dbReference type="KEGG" id="bcib:IM45_1171"/>
<dbReference type="InterPro" id="IPR023584">
    <property type="entry name" value="Ribosome_recyc_fac_dom"/>
</dbReference>
<evidence type="ECO:0000259" key="7">
    <source>
        <dbReference type="Pfam" id="PF01765"/>
    </source>
</evidence>
<dbReference type="EMBL" id="CP008985">
    <property type="protein sequence ID" value="AIN47451.1"/>
    <property type="molecule type" value="Genomic_DNA"/>
</dbReference>
<keyword evidence="3 6" id="KW-0963">Cytoplasm</keyword>
<dbReference type="CDD" id="cd00520">
    <property type="entry name" value="RRF"/>
    <property type="match status" value="1"/>
</dbReference>
<dbReference type="eggNOG" id="COG0233">
    <property type="taxonomic scope" value="Bacteria"/>
</dbReference>
<dbReference type="Gene3D" id="3.30.1360.40">
    <property type="match status" value="1"/>
</dbReference>
<evidence type="ECO:0000313" key="8">
    <source>
        <dbReference type="EMBL" id="AIN47451.1"/>
    </source>
</evidence>
<dbReference type="GO" id="GO:0043023">
    <property type="term" value="F:ribosomal large subunit binding"/>
    <property type="evidence" value="ECO:0007669"/>
    <property type="project" value="TreeGrafter"/>
</dbReference>
<dbReference type="OrthoDB" id="9804006at2"/>